<organism evidence="5 6">
    <name type="scientific">Paenibacillus motobuensis</name>
    <dbReference type="NCBI Taxonomy" id="295324"/>
    <lineage>
        <taxon>Bacteria</taxon>
        <taxon>Bacillati</taxon>
        <taxon>Bacillota</taxon>
        <taxon>Bacilli</taxon>
        <taxon>Bacillales</taxon>
        <taxon>Paenibacillaceae</taxon>
        <taxon>Paenibacillus</taxon>
    </lineage>
</organism>
<evidence type="ECO:0000259" key="4">
    <source>
        <dbReference type="SMART" id="SM00967"/>
    </source>
</evidence>
<reference evidence="6" key="1">
    <citation type="journal article" date="2019" name="Int. J. Syst. Evol. Microbiol.">
        <title>The Global Catalogue of Microorganisms (GCM) 10K type strain sequencing project: providing services to taxonomists for standard genome sequencing and annotation.</title>
        <authorList>
            <consortium name="The Broad Institute Genomics Platform"/>
            <consortium name="The Broad Institute Genome Sequencing Center for Infectious Disease"/>
            <person name="Wu L."/>
            <person name="Ma J."/>
        </authorList>
    </citation>
    <scope>NUCLEOTIDE SEQUENCE [LARGE SCALE GENOMIC DNA]</scope>
    <source>
        <strain evidence="6">JCM 12774</strain>
    </source>
</reference>
<dbReference type="InterPro" id="IPR029028">
    <property type="entry name" value="Alpha/beta_knot_MTases"/>
</dbReference>
<dbReference type="InterPro" id="IPR029064">
    <property type="entry name" value="Ribosomal_eL30-like_sf"/>
</dbReference>
<dbReference type="GO" id="GO:0008168">
    <property type="term" value="F:methyltransferase activity"/>
    <property type="evidence" value="ECO:0007669"/>
    <property type="project" value="UniProtKB-KW"/>
</dbReference>
<dbReference type="PANTHER" id="PTHR43191:SF2">
    <property type="entry name" value="RRNA METHYLTRANSFERASE 3, MITOCHONDRIAL"/>
    <property type="match status" value="1"/>
</dbReference>
<dbReference type="InterPro" id="IPR029026">
    <property type="entry name" value="tRNA_m1G_MTases_N"/>
</dbReference>
<feature type="domain" description="RNA 2-O ribose methyltransferase substrate binding" evidence="4">
    <location>
        <begin position="31"/>
        <end position="105"/>
    </location>
</feature>
<dbReference type="EMBL" id="BAAACX010000012">
    <property type="protein sequence ID" value="GAA0396165.1"/>
    <property type="molecule type" value="Genomic_DNA"/>
</dbReference>
<comment type="caution">
    <text evidence="5">The sequence shown here is derived from an EMBL/GenBank/DDBJ whole genome shotgun (WGS) entry which is preliminary data.</text>
</comment>
<name>A0ABP3IAP1_9BACL</name>
<evidence type="ECO:0000256" key="2">
    <source>
        <dbReference type="ARBA" id="ARBA00022603"/>
    </source>
</evidence>
<dbReference type="Proteomes" id="UP001500340">
    <property type="component" value="Unassembled WGS sequence"/>
</dbReference>
<keyword evidence="2 5" id="KW-0489">Methyltransferase</keyword>
<dbReference type="SUPFAM" id="SSF75217">
    <property type="entry name" value="alpha/beta knot"/>
    <property type="match status" value="1"/>
</dbReference>
<dbReference type="InterPro" id="IPR001537">
    <property type="entry name" value="SpoU_MeTrfase"/>
</dbReference>
<dbReference type="PANTHER" id="PTHR43191">
    <property type="entry name" value="RRNA METHYLTRANSFERASE 3"/>
    <property type="match status" value="1"/>
</dbReference>
<proteinExistence type="inferred from homology"/>
<dbReference type="Pfam" id="PF00588">
    <property type="entry name" value="SpoU_methylase"/>
    <property type="match status" value="1"/>
</dbReference>
<accession>A0ABP3IAP1</accession>
<dbReference type="Gene3D" id="3.40.1280.10">
    <property type="match status" value="1"/>
</dbReference>
<keyword evidence="3" id="KW-0808">Transferase</keyword>
<dbReference type="GO" id="GO:0032259">
    <property type="term" value="P:methylation"/>
    <property type="evidence" value="ECO:0007669"/>
    <property type="project" value="UniProtKB-KW"/>
</dbReference>
<sequence length="266" mass="28921">MMEILSPQNARVKEWALLLEKKHRDKQDKFLIEGIHLVQEALRSGADIECICYEKENGIPAELSSAAAARLDVNWIAVSGAVIAKCSDTKTPQPVFAVLRKPDELVQMKSLLNKDRSLVVVLDGVQDPGNVGTIIRTADAVGADGVIIGSGSADIYSPKVIRSTMGSLFHLPILRGRLSEILPQAKERGIRLAGTSLQAAVNCYEYDFTGPVWLLFGSEGGGLSEEVRALMDDGLIIPMRGQAESLNVAMAASVLLYEGLRQRYFN</sequence>
<evidence type="ECO:0000313" key="5">
    <source>
        <dbReference type="EMBL" id="GAA0396165.1"/>
    </source>
</evidence>
<dbReference type="SMART" id="SM00967">
    <property type="entry name" value="SpoU_sub_bind"/>
    <property type="match status" value="1"/>
</dbReference>
<dbReference type="CDD" id="cd18095">
    <property type="entry name" value="SpoU-like_rRNA-MTase"/>
    <property type="match status" value="1"/>
</dbReference>
<evidence type="ECO:0000313" key="6">
    <source>
        <dbReference type="Proteomes" id="UP001500340"/>
    </source>
</evidence>
<dbReference type="Pfam" id="PF22435">
    <property type="entry name" value="MRM3-like_sub_bind"/>
    <property type="match status" value="1"/>
</dbReference>
<dbReference type="InterPro" id="IPR051259">
    <property type="entry name" value="rRNA_Methyltransferase"/>
</dbReference>
<comment type="similarity">
    <text evidence="1">Belongs to the class IV-like SAM-binding methyltransferase superfamily. RNA methyltransferase TrmH family.</text>
</comment>
<protein>
    <submittedName>
        <fullName evidence="5">RNA methyltransferase</fullName>
    </submittedName>
</protein>
<dbReference type="SUPFAM" id="SSF55315">
    <property type="entry name" value="L30e-like"/>
    <property type="match status" value="1"/>
</dbReference>
<evidence type="ECO:0000256" key="3">
    <source>
        <dbReference type="ARBA" id="ARBA00022679"/>
    </source>
</evidence>
<dbReference type="InterPro" id="IPR053888">
    <property type="entry name" value="MRM3-like_sub_bind"/>
</dbReference>
<evidence type="ECO:0000256" key="1">
    <source>
        <dbReference type="ARBA" id="ARBA00007228"/>
    </source>
</evidence>
<dbReference type="InterPro" id="IPR013123">
    <property type="entry name" value="SpoU_subst-bd"/>
</dbReference>
<gene>
    <name evidence="5" type="ORF">GCM10008933_28470</name>
</gene>
<keyword evidence="6" id="KW-1185">Reference proteome</keyword>
<dbReference type="Gene3D" id="3.30.1330.30">
    <property type="match status" value="1"/>
</dbReference>